<keyword evidence="6" id="KW-0479">Metal-binding</keyword>
<name>D6Z3I7_DESAT</name>
<dbReference type="InterPro" id="IPR001041">
    <property type="entry name" value="2Fe-2S_ferredoxin-type"/>
</dbReference>
<proteinExistence type="inferred from homology"/>
<evidence type="ECO:0000313" key="17">
    <source>
        <dbReference type="Proteomes" id="UP000001508"/>
    </source>
</evidence>
<dbReference type="GO" id="GO:0016491">
    <property type="term" value="F:oxidoreductase activity"/>
    <property type="evidence" value="ECO:0007669"/>
    <property type="project" value="InterPro"/>
</dbReference>
<dbReference type="InterPro" id="IPR050157">
    <property type="entry name" value="PSI_iron-sulfur_center"/>
</dbReference>
<dbReference type="RefSeq" id="WP_013163640.1">
    <property type="nucleotide sequence ID" value="NC_014216.1"/>
</dbReference>
<dbReference type="InterPro" id="IPR016214">
    <property type="entry name" value="NAD-red_Hydgase_HoxS_gsu"/>
</dbReference>
<dbReference type="InParanoid" id="D6Z3I7"/>
<dbReference type="SUPFAM" id="SSF54862">
    <property type="entry name" value="4Fe-4S ferredoxins"/>
    <property type="match status" value="1"/>
</dbReference>
<dbReference type="InterPro" id="IPR017896">
    <property type="entry name" value="4Fe4S_Fe-S-bd"/>
</dbReference>
<dbReference type="eggNOG" id="COG3383">
    <property type="taxonomic scope" value="Bacteria"/>
</dbReference>
<dbReference type="Proteomes" id="UP000001508">
    <property type="component" value="Chromosome"/>
</dbReference>
<evidence type="ECO:0000256" key="6">
    <source>
        <dbReference type="ARBA" id="ARBA00022723"/>
    </source>
</evidence>
<dbReference type="GO" id="GO:0016020">
    <property type="term" value="C:membrane"/>
    <property type="evidence" value="ECO:0007669"/>
    <property type="project" value="UniProtKB-SubCell"/>
</dbReference>
<evidence type="ECO:0000256" key="2">
    <source>
        <dbReference type="ARBA" id="ARBA00004370"/>
    </source>
</evidence>
<keyword evidence="17" id="KW-1185">Reference proteome</keyword>
<dbReference type="PROSITE" id="PS00198">
    <property type="entry name" value="4FE4S_FER_1"/>
    <property type="match status" value="1"/>
</dbReference>
<evidence type="ECO:0000256" key="12">
    <source>
        <dbReference type="ARBA" id="ARBA00034078"/>
    </source>
</evidence>
<keyword evidence="10" id="KW-0520">NAD</keyword>
<protein>
    <submittedName>
        <fullName evidence="16">NADH:ubiquinone oxidoreductase, subunit G, iron-sulfur binding protein</fullName>
    </submittedName>
</protein>
<dbReference type="Pfam" id="PF10588">
    <property type="entry name" value="NADH-G_4Fe-4S_3"/>
    <property type="match status" value="1"/>
</dbReference>
<dbReference type="InterPro" id="IPR017900">
    <property type="entry name" value="4Fe4S_Fe_S_CS"/>
</dbReference>
<keyword evidence="4" id="KW-0004">4Fe-4S</keyword>
<dbReference type="EMBL" id="CP001940">
    <property type="protein sequence ID" value="ADH86112.1"/>
    <property type="molecule type" value="Genomic_DNA"/>
</dbReference>
<comment type="similarity">
    <text evidence="3">Belongs to the complex I 75 kDa subunit family.</text>
</comment>
<evidence type="ECO:0000259" key="14">
    <source>
        <dbReference type="PROSITE" id="PS51379"/>
    </source>
</evidence>
<dbReference type="GO" id="GO:0051539">
    <property type="term" value="F:4 iron, 4 sulfur cluster binding"/>
    <property type="evidence" value="ECO:0007669"/>
    <property type="project" value="UniProtKB-KW"/>
</dbReference>
<keyword evidence="11" id="KW-0472">Membrane</keyword>
<dbReference type="HOGENOM" id="CLU_000422_11_3_7"/>
<dbReference type="PANTHER" id="PTHR24960:SF84">
    <property type="entry name" value="HYDROGENASE SUBUNIT"/>
    <property type="match status" value="1"/>
</dbReference>
<feature type="domain" description="2Fe-2S ferredoxin-type" evidence="13">
    <location>
        <begin position="5"/>
        <end position="83"/>
    </location>
</feature>
<dbReference type="GO" id="GO:0051537">
    <property type="term" value="F:2 iron, 2 sulfur cluster binding"/>
    <property type="evidence" value="ECO:0007669"/>
    <property type="project" value="UniProtKB-KW"/>
</dbReference>
<dbReference type="CDD" id="cd00207">
    <property type="entry name" value="fer2"/>
    <property type="match status" value="1"/>
</dbReference>
<accession>D6Z3I7</accession>
<dbReference type="PROSITE" id="PS51839">
    <property type="entry name" value="4FE4S_HC3"/>
    <property type="match status" value="1"/>
</dbReference>
<comment type="cofactor">
    <cofactor evidence="12">
        <name>[2Fe-2S] cluster</name>
        <dbReference type="ChEBI" id="CHEBI:190135"/>
    </cofactor>
</comment>
<comment type="cofactor">
    <cofactor evidence="1">
        <name>[4Fe-4S] cluster</name>
        <dbReference type="ChEBI" id="CHEBI:49883"/>
    </cofactor>
</comment>
<keyword evidence="5" id="KW-0001">2Fe-2S</keyword>
<evidence type="ECO:0000256" key="9">
    <source>
        <dbReference type="ARBA" id="ARBA00023014"/>
    </source>
</evidence>
<dbReference type="PROSITE" id="PS51085">
    <property type="entry name" value="2FE2S_FER_2"/>
    <property type="match status" value="1"/>
</dbReference>
<evidence type="ECO:0000256" key="5">
    <source>
        <dbReference type="ARBA" id="ARBA00022714"/>
    </source>
</evidence>
<gene>
    <name evidence="16" type="ordered locus">DaAHT2_1417</name>
</gene>
<evidence type="ECO:0000256" key="4">
    <source>
        <dbReference type="ARBA" id="ARBA00022485"/>
    </source>
</evidence>
<dbReference type="SMART" id="SM00929">
    <property type="entry name" value="NADH-G_4Fe-4S_3"/>
    <property type="match status" value="1"/>
</dbReference>
<dbReference type="SUPFAM" id="SSF54292">
    <property type="entry name" value="2Fe-2S ferredoxin-like"/>
    <property type="match status" value="1"/>
</dbReference>
<evidence type="ECO:0000259" key="15">
    <source>
        <dbReference type="PROSITE" id="PS51839"/>
    </source>
</evidence>
<dbReference type="STRING" id="589865.DaAHT2_1417"/>
<dbReference type="FunFam" id="3.30.70.20:FF:000002">
    <property type="entry name" value="NADH-ubiquinone oxidoreductase 75 kDa subunit"/>
    <property type="match status" value="1"/>
</dbReference>
<feature type="domain" description="4Fe-4S His(Cys)3-ligated-type" evidence="15">
    <location>
        <begin position="83"/>
        <end position="122"/>
    </location>
</feature>
<evidence type="ECO:0000256" key="10">
    <source>
        <dbReference type="ARBA" id="ARBA00023027"/>
    </source>
</evidence>
<dbReference type="NCBIfam" id="NF005745">
    <property type="entry name" value="PRK07569.1"/>
    <property type="match status" value="1"/>
</dbReference>
<comment type="subcellular location">
    <subcellularLocation>
        <location evidence="2">Membrane</location>
    </subcellularLocation>
</comment>
<evidence type="ECO:0000256" key="3">
    <source>
        <dbReference type="ARBA" id="ARBA00005404"/>
    </source>
</evidence>
<keyword evidence="8" id="KW-0408">Iron</keyword>
<keyword evidence="7" id="KW-1278">Translocase</keyword>
<feature type="domain" description="4Fe-4S ferredoxin-type" evidence="14">
    <location>
        <begin position="186"/>
        <end position="215"/>
    </location>
</feature>
<dbReference type="KEGG" id="dak:DaAHT2_1417"/>
<dbReference type="AlphaFoldDB" id="D6Z3I7"/>
<dbReference type="PANTHER" id="PTHR24960">
    <property type="entry name" value="PHOTOSYSTEM I IRON-SULFUR CENTER-RELATED"/>
    <property type="match status" value="1"/>
</dbReference>
<reference evidence="17" key="1">
    <citation type="submission" date="2010-02" db="EMBL/GenBank/DDBJ databases">
        <title>Complete sequence of Desulfurivibrio alkaliphilus AHT2.</title>
        <authorList>
            <consortium name="US DOE Joint Genome Institute"/>
            <person name="Pitluck S."/>
            <person name="Chertkov O."/>
            <person name="Detter J.C."/>
            <person name="Han C."/>
            <person name="Tapia R."/>
            <person name="Larimer F."/>
            <person name="Land M."/>
            <person name="Hauser L."/>
            <person name="Kyrpides N."/>
            <person name="Mikhailova N."/>
            <person name="Sorokin D.Y."/>
            <person name="Muyzer G."/>
            <person name="Woyke T."/>
        </authorList>
    </citation>
    <scope>NUCLEOTIDE SEQUENCE [LARGE SCALE GENOMIC DNA]</scope>
    <source>
        <strain evidence="17">DSM 19089 / UNIQEM U267 / AHT2</strain>
    </source>
</reference>
<keyword evidence="16" id="KW-0830">Ubiquinone</keyword>
<dbReference type="GO" id="GO:0046872">
    <property type="term" value="F:metal ion binding"/>
    <property type="evidence" value="ECO:0007669"/>
    <property type="project" value="UniProtKB-KW"/>
</dbReference>
<dbReference type="PROSITE" id="PS51379">
    <property type="entry name" value="4FE4S_FER_2"/>
    <property type="match status" value="2"/>
</dbReference>
<dbReference type="Gene3D" id="3.10.20.740">
    <property type="match status" value="1"/>
</dbReference>
<sequence length="240" mass="26372">MSGGRVITLQIDGRDCGADENQTILEVAQENGIFIPTLCHLNGLHPVGGCRICMVEVEGAPRPLPACVTHPAEGMRVTTDTPELRRRRRLILELMLAEGNHVCAVCVVNGHCELQELALQLGVDHLEIPALYPRREVDASHPRFGLDRNRCVLCTRCVRVCGEIEGAHTWDVMGRGLKAAIISDLNQPWGEAESCTACGKCVQVCPTGALFEKGKATGEMVKRHLHLPLLTAMRKEEEER</sequence>
<evidence type="ECO:0000259" key="13">
    <source>
        <dbReference type="PROSITE" id="PS51085"/>
    </source>
</evidence>
<dbReference type="OrthoDB" id="9810782at2"/>
<dbReference type="Pfam" id="PF22117">
    <property type="entry name" value="Fer4_Nqo3"/>
    <property type="match status" value="1"/>
</dbReference>
<evidence type="ECO:0000256" key="7">
    <source>
        <dbReference type="ARBA" id="ARBA00022967"/>
    </source>
</evidence>
<dbReference type="FunFam" id="3.10.20.740:FF:000004">
    <property type="entry name" value="NADH-quinone oxidoreductase"/>
    <property type="match status" value="1"/>
</dbReference>
<feature type="domain" description="4Fe-4S ferredoxin-type" evidence="14">
    <location>
        <begin position="142"/>
        <end position="173"/>
    </location>
</feature>
<evidence type="ECO:0000256" key="8">
    <source>
        <dbReference type="ARBA" id="ARBA00023004"/>
    </source>
</evidence>
<dbReference type="PIRSF" id="PIRSF000309">
    <property type="entry name" value="NAD_red_hyd_HoxU"/>
    <property type="match status" value="1"/>
</dbReference>
<dbReference type="InterPro" id="IPR054351">
    <property type="entry name" value="NADH_UbQ_OxRdtase_ferredoxin"/>
</dbReference>
<dbReference type="Pfam" id="PF13510">
    <property type="entry name" value="Fer2_4"/>
    <property type="match status" value="1"/>
</dbReference>
<evidence type="ECO:0000313" key="16">
    <source>
        <dbReference type="EMBL" id="ADH86112.1"/>
    </source>
</evidence>
<evidence type="ECO:0000256" key="11">
    <source>
        <dbReference type="ARBA" id="ARBA00023136"/>
    </source>
</evidence>
<dbReference type="InterPro" id="IPR036010">
    <property type="entry name" value="2Fe-2S_ferredoxin-like_sf"/>
</dbReference>
<dbReference type="InterPro" id="IPR019574">
    <property type="entry name" value="NADH_UbQ_OxRdtase_Gsu_4Fe4S-bd"/>
</dbReference>
<organism evidence="16 17">
    <name type="scientific">Desulfurivibrio alkaliphilus (strain DSM 19089 / UNIQEM U267 / AHT2)</name>
    <dbReference type="NCBI Taxonomy" id="589865"/>
    <lineage>
        <taxon>Bacteria</taxon>
        <taxon>Pseudomonadati</taxon>
        <taxon>Thermodesulfobacteriota</taxon>
        <taxon>Desulfobulbia</taxon>
        <taxon>Desulfobulbales</taxon>
        <taxon>Desulfobulbaceae</taxon>
        <taxon>Desulfurivibrio</taxon>
    </lineage>
</organism>
<keyword evidence="9" id="KW-0411">Iron-sulfur</keyword>
<evidence type="ECO:0000256" key="1">
    <source>
        <dbReference type="ARBA" id="ARBA00001966"/>
    </source>
</evidence>
<dbReference type="Gene3D" id="3.30.70.20">
    <property type="match status" value="1"/>
</dbReference>